<dbReference type="SMART" id="SM00855">
    <property type="entry name" value="PGAM"/>
    <property type="match status" value="1"/>
</dbReference>
<accession>A0ABY8UMG1</accession>
<comment type="similarity">
    <text evidence="1">Belongs to the phosphoglycerate mutase family.</text>
</comment>
<dbReference type="CDD" id="cd07067">
    <property type="entry name" value="HP_PGM_like"/>
    <property type="match status" value="1"/>
</dbReference>
<dbReference type="SUPFAM" id="SSF53254">
    <property type="entry name" value="Phosphoglycerate mutase-like"/>
    <property type="match status" value="1"/>
</dbReference>
<name>A0ABY8UMG1_TETOB</name>
<protein>
    <recommendedName>
        <fullName evidence="5">Phosphoglycerate mutase</fullName>
    </recommendedName>
</protein>
<dbReference type="Gene3D" id="3.40.50.1240">
    <property type="entry name" value="Phosphoglycerate mutase-like"/>
    <property type="match status" value="1"/>
</dbReference>
<dbReference type="InterPro" id="IPR050275">
    <property type="entry name" value="PGM_Phosphatase"/>
</dbReference>
<keyword evidence="4" id="KW-1185">Reference proteome</keyword>
<feature type="region of interest" description="Disordered" evidence="2">
    <location>
        <begin position="196"/>
        <end position="276"/>
    </location>
</feature>
<sequence>MAVTTELVLIRHGETDWNREHRLQGQAKPGPPLNDMGFQQTQMLCHVLQKRYQHFDAVVSSDLQRTLQTAQILAAPYQLQVQQHSGLRERHIGLLQGLTNKEAPMIQPEAWAALQSGDHASRIPGGGESLDELKQRLAQTLLEIAAQHQGQRVLVISHGGALHATHRAARGYEAHGKVSNCSISVVLAELDAAQPDSCQDSQDQPDSCQDCCHNSQAQPDCSQGSGYKPGNAGSSSSGSGSDSGSGGSSDDDVMMHSSMPSSAAGSPGSADDLDAALFDLEAEEGVGMRAAGFGGSAREA</sequence>
<dbReference type="InterPro" id="IPR001345">
    <property type="entry name" value="PG/BPGM_mutase_AS"/>
</dbReference>
<reference evidence="3 4" key="1">
    <citation type="submission" date="2023-05" db="EMBL/GenBank/DDBJ databases">
        <title>A 100% complete, gapless, phased diploid assembly of the Scenedesmus obliquus UTEX 3031 genome.</title>
        <authorList>
            <person name="Biondi T.C."/>
            <person name="Hanschen E.R."/>
            <person name="Kwon T."/>
            <person name="Eng W."/>
            <person name="Kruse C.P.S."/>
            <person name="Koehler S.I."/>
            <person name="Kunde Y."/>
            <person name="Gleasner C.D."/>
            <person name="You Mak K.T."/>
            <person name="Polle J."/>
            <person name="Hovde B.T."/>
            <person name="Starkenburg S.R."/>
        </authorList>
    </citation>
    <scope>NUCLEOTIDE SEQUENCE [LARGE SCALE GENOMIC DNA]</scope>
    <source>
        <strain evidence="3 4">DOE0152z</strain>
    </source>
</reference>
<evidence type="ECO:0000313" key="4">
    <source>
        <dbReference type="Proteomes" id="UP001244341"/>
    </source>
</evidence>
<feature type="compositionally biased region" description="Polar residues" evidence="2">
    <location>
        <begin position="213"/>
        <end position="225"/>
    </location>
</feature>
<proteinExistence type="inferred from homology"/>
<feature type="compositionally biased region" description="Low complexity" evidence="2">
    <location>
        <begin position="196"/>
        <end position="208"/>
    </location>
</feature>
<organism evidence="3 4">
    <name type="scientific">Tetradesmus obliquus</name>
    <name type="common">Green alga</name>
    <name type="synonym">Acutodesmus obliquus</name>
    <dbReference type="NCBI Taxonomy" id="3088"/>
    <lineage>
        <taxon>Eukaryota</taxon>
        <taxon>Viridiplantae</taxon>
        <taxon>Chlorophyta</taxon>
        <taxon>core chlorophytes</taxon>
        <taxon>Chlorophyceae</taxon>
        <taxon>CS clade</taxon>
        <taxon>Sphaeropleales</taxon>
        <taxon>Scenedesmaceae</taxon>
        <taxon>Tetradesmus</taxon>
    </lineage>
</organism>
<feature type="compositionally biased region" description="Low complexity" evidence="2">
    <location>
        <begin position="255"/>
        <end position="276"/>
    </location>
</feature>
<dbReference type="Proteomes" id="UP001244341">
    <property type="component" value="Chromosome 12b"/>
</dbReference>
<evidence type="ECO:0000313" key="3">
    <source>
        <dbReference type="EMBL" id="WIA20793.1"/>
    </source>
</evidence>
<dbReference type="PANTHER" id="PTHR48100">
    <property type="entry name" value="BROAD-SPECIFICITY PHOSPHATASE YOR283W-RELATED"/>
    <property type="match status" value="1"/>
</dbReference>
<dbReference type="InterPro" id="IPR029033">
    <property type="entry name" value="His_PPase_superfam"/>
</dbReference>
<gene>
    <name evidence="3" type="ORF">OEZ85_005153</name>
</gene>
<evidence type="ECO:0008006" key="5">
    <source>
        <dbReference type="Google" id="ProtNLM"/>
    </source>
</evidence>
<dbReference type="PANTHER" id="PTHR48100:SF44">
    <property type="entry name" value="PHOSPHATASE C1620.13-RELATED"/>
    <property type="match status" value="1"/>
</dbReference>
<dbReference type="EMBL" id="CP126219">
    <property type="protein sequence ID" value="WIA20793.1"/>
    <property type="molecule type" value="Genomic_DNA"/>
</dbReference>
<dbReference type="Pfam" id="PF00300">
    <property type="entry name" value="His_Phos_1"/>
    <property type="match status" value="1"/>
</dbReference>
<dbReference type="PROSITE" id="PS00175">
    <property type="entry name" value="PG_MUTASE"/>
    <property type="match status" value="1"/>
</dbReference>
<evidence type="ECO:0000256" key="2">
    <source>
        <dbReference type="SAM" id="MobiDB-lite"/>
    </source>
</evidence>
<dbReference type="InterPro" id="IPR013078">
    <property type="entry name" value="His_Pase_superF_clade-1"/>
</dbReference>
<evidence type="ECO:0000256" key="1">
    <source>
        <dbReference type="ARBA" id="ARBA00038362"/>
    </source>
</evidence>